<dbReference type="AlphaFoldDB" id="A0A364K8G9"/>
<accession>A0A364K8G9</accession>
<proteinExistence type="predicted"/>
<dbReference type="Proteomes" id="UP000251213">
    <property type="component" value="Unassembled WGS sequence"/>
</dbReference>
<dbReference type="Gene3D" id="3.90.79.10">
    <property type="entry name" value="Nucleoside Triphosphate Pyrophosphohydrolase"/>
    <property type="match status" value="1"/>
</dbReference>
<evidence type="ECO:0000313" key="4">
    <source>
        <dbReference type="Proteomes" id="UP000251213"/>
    </source>
</evidence>
<dbReference type="GO" id="GO:0016787">
    <property type="term" value="F:hydrolase activity"/>
    <property type="evidence" value="ECO:0007669"/>
    <property type="project" value="UniProtKB-KW"/>
</dbReference>
<dbReference type="InterPro" id="IPR020084">
    <property type="entry name" value="NUDIX_hydrolase_CS"/>
</dbReference>
<keyword evidence="4" id="KW-1185">Reference proteome</keyword>
<keyword evidence="1" id="KW-0378">Hydrolase</keyword>
<evidence type="ECO:0000256" key="1">
    <source>
        <dbReference type="ARBA" id="ARBA00022801"/>
    </source>
</evidence>
<dbReference type="SUPFAM" id="SSF55811">
    <property type="entry name" value="Nudix"/>
    <property type="match status" value="1"/>
</dbReference>
<dbReference type="Pfam" id="PF00293">
    <property type="entry name" value="NUDIX"/>
    <property type="match status" value="1"/>
</dbReference>
<dbReference type="InterPro" id="IPR015797">
    <property type="entry name" value="NUDIX_hydrolase-like_dom_sf"/>
</dbReference>
<reference evidence="3 4" key="2">
    <citation type="submission" date="2018-06" db="EMBL/GenBank/DDBJ databases">
        <authorList>
            <person name="Zhirakovskaya E."/>
        </authorList>
    </citation>
    <scope>NUCLEOTIDE SEQUENCE [LARGE SCALE GENOMIC DNA]</scope>
    <source>
        <strain evidence="3 4">FBKL4.011</strain>
    </source>
</reference>
<comment type="caution">
    <text evidence="3">The sequence shown here is derived from an EMBL/GenBank/DDBJ whole genome shotgun (WGS) entry which is preliminary data.</text>
</comment>
<organism evidence="3 4">
    <name type="scientific">Thermoflavimicrobium daqui</name>
    <dbReference type="NCBI Taxonomy" id="2137476"/>
    <lineage>
        <taxon>Bacteria</taxon>
        <taxon>Bacillati</taxon>
        <taxon>Bacillota</taxon>
        <taxon>Bacilli</taxon>
        <taxon>Bacillales</taxon>
        <taxon>Thermoactinomycetaceae</taxon>
        <taxon>Thermoflavimicrobium</taxon>
    </lineage>
</organism>
<dbReference type="OrthoDB" id="154707at2"/>
<sequence length="205" mass="23322">MIKLKQLHVARLVNQNDFWAGVIIQKKNHLLLTLNEDHLPSSRKHSAYRVGGVGGGKKADETLWHCAKREAYEETGSQVTLISSNKTYFHDIDQGIIIPCTVIDSIAPYYLGCVSDPKSNPMYYGVFLADVTNDVSLVPSDDVIALIWYPLAYLSWLEQGITVKELIIRGVKVIGREELDLHKICWLPPDENMRLIFNWLTEERV</sequence>
<evidence type="ECO:0000313" key="3">
    <source>
        <dbReference type="EMBL" id="RAL26596.1"/>
    </source>
</evidence>
<dbReference type="InterPro" id="IPR000086">
    <property type="entry name" value="NUDIX_hydrolase_dom"/>
</dbReference>
<evidence type="ECO:0000259" key="2">
    <source>
        <dbReference type="PROSITE" id="PS51462"/>
    </source>
</evidence>
<reference evidence="3 4" key="1">
    <citation type="submission" date="2018-06" db="EMBL/GenBank/DDBJ databases">
        <title>Thermoflavimicrobium daqus sp. nov., a thermophilic microbe isolated from Moutai-flavour Daqu.</title>
        <authorList>
            <person name="Wang X."/>
            <person name="Zhou H."/>
        </authorList>
    </citation>
    <scope>NUCLEOTIDE SEQUENCE [LARGE SCALE GENOMIC DNA]</scope>
    <source>
        <strain evidence="3 4">FBKL4.011</strain>
    </source>
</reference>
<dbReference type="EMBL" id="QJKK01000001">
    <property type="protein sequence ID" value="RAL26596.1"/>
    <property type="molecule type" value="Genomic_DNA"/>
</dbReference>
<gene>
    <name evidence="3" type="ORF">DL897_00660</name>
</gene>
<feature type="domain" description="Nudix hydrolase" evidence="2">
    <location>
        <begin position="13"/>
        <end position="159"/>
    </location>
</feature>
<protein>
    <recommendedName>
        <fullName evidence="2">Nudix hydrolase domain-containing protein</fullName>
    </recommendedName>
</protein>
<dbReference type="PROSITE" id="PS51462">
    <property type="entry name" value="NUDIX"/>
    <property type="match status" value="1"/>
</dbReference>
<name>A0A364K8G9_9BACL</name>
<dbReference type="PROSITE" id="PS00893">
    <property type="entry name" value="NUDIX_BOX"/>
    <property type="match status" value="1"/>
</dbReference>